<keyword evidence="2" id="KW-1185">Reference proteome</keyword>
<comment type="caution">
    <text evidence="1">The sequence shown here is derived from an EMBL/GenBank/DDBJ whole genome shotgun (WGS) entry which is preliminary data.</text>
</comment>
<protein>
    <submittedName>
        <fullName evidence="1">Uncharacterized protein</fullName>
    </submittedName>
</protein>
<evidence type="ECO:0000313" key="2">
    <source>
        <dbReference type="Proteomes" id="UP000054226"/>
    </source>
</evidence>
<dbReference type="Proteomes" id="UP000054226">
    <property type="component" value="Unassembled WGS sequence"/>
</dbReference>
<dbReference type="AlphaFoldDB" id="M2YJQ7"/>
<reference evidence="1 2" key="1">
    <citation type="journal article" date="2013" name="Genome Announc.">
        <title>Draft Genome Sequence of Amycolatopsis decaplanina Strain DSM 44594T.</title>
        <authorList>
            <person name="Kaur N."/>
            <person name="Kumar S."/>
            <person name="Bala M."/>
            <person name="Raghava G.P."/>
            <person name="Mayilraj S."/>
        </authorList>
    </citation>
    <scope>NUCLEOTIDE SEQUENCE [LARGE SCALE GENOMIC DNA]</scope>
    <source>
        <strain evidence="1 2">DSM 44594</strain>
    </source>
</reference>
<gene>
    <name evidence="1" type="ORF">H074_25627</name>
</gene>
<sequence>MTVNDDTGTTATAVLNYGEHPPEAPAAPTGGLIGVRAHADEDLWCGTPTPTACLPHPALAAILASAEPSVGRLKIRRLEALPGARDATAVHIEPGGGLAMVDGWVVLRLNGVEHVNDHRRKDEIPRTRYETVSVS</sequence>
<accession>M2YJQ7</accession>
<name>M2YJQ7_9PSEU</name>
<evidence type="ECO:0000313" key="1">
    <source>
        <dbReference type="EMBL" id="EME54952.1"/>
    </source>
</evidence>
<dbReference type="PATRIC" id="fig|1284240.4.peg.5206"/>
<dbReference type="EMBL" id="AOHO01000068">
    <property type="protein sequence ID" value="EME54952.1"/>
    <property type="molecule type" value="Genomic_DNA"/>
</dbReference>
<proteinExistence type="predicted"/>
<organism evidence="1 2">
    <name type="scientific">Amycolatopsis decaplanina DSM 44594</name>
    <dbReference type="NCBI Taxonomy" id="1284240"/>
    <lineage>
        <taxon>Bacteria</taxon>
        <taxon>Bacillati</taxon>
        <taxon>Actinomycetota</taxon>
        <taxon>Actinomycetes</taxon>
        <taxon>Pseudonocardiales</taxon>
        <taxon>Pseudonocardiaceae</taxon>
        <taxon>Amycolatopsis</taxon>
    </lineage>
</organism>